<evidence type="ECO:0000313" key="1">
    <source>
        <dbReference type="EMBL" id="KUM46809.1"/>
    </source>
</evidence>
<gene>
    <name evidence="1" type="ORF">ABT39_MTgene6264</name>
</gene>
<accession>A0A101LWU7</accession>
<organism evidence="1">
    <name type="scientific">Picea glauca</name>
    <name type="common">White spruce</name>
    <name type="synonym">Pinus glauca</name>
    <dbReference type="NCBI Taxonomy" id="3330"/>
    <lineage>
        <taxon>Eukaryota</taxon>
        <taxon>Viridiplantae</taxon>
        <taxon>Streptophyta</taxon>
        <taxon>Embryophyta</taxon>
        <taxon>Tracheophyta</taxon>
        <taxon>Spermatophyta</taxon>
        <taxon>Pinopsida</taxon>
        <taxon>Pinidae</taxon>
        <taxon>Conifers I</taxon>
        <taxon>Pinales</taxon>
        <taxon>Pinaceae</taxon>
        <taxon>Picea</taxon>
    </lineage>
</organism>
<reference evidence="1" key="1">
    <citation type="journal article" date="2015" name="Genome Biol. Evol.">
        <title>Organellar Genomes of White Spruce (Picea glauca): Assembly and Annotation.</title>
        <authorList>
            <person name="Jackman S.D."/>
            <person name="Warren R.L."/>
            <person name="Gibb E.A."/>
            <person name="Vandervalk B.P."/>
            <person name="Mohamadi H."/>
            <person name="Chu J."/>
            <person name="Raymond A."/>
            <person name="Pleasance S."/>
            <person name="Coope R."/>
            <person name="Wildung M.R."/>
            <person name="Ritland C.E."/>
            <person name="Bousquet J."/>
            <person name="Jones S.J."/>
            <person name="Bohlmann J."/>
            <person name="Birol I."/>
        </authorList>
    </citation>
    <scope>NUCLEOTIDE SEQUENCE [LARGE SCALE GENOMIC DNA]</scope>
    <source>
        <tissue evidence="1">Flushing bud</tissue>
    </source>
</reference>
<sequence length="98" mass="11200">MPLRLVSHKLPPHTIPPRDLLFPRLVTLANDRGSPASPLDSCSMKDRFTYWVIFIYWACLGRRSRTSPEPDSLTLKQFQRTYALNPRTEDAQAGETKG</sequence>
<comment type="caution">
    <text evidence="1">The sequence shown here is derived from an EMBL/GenBank/DDBJ whole genome shotgun (WGS) entry which is preliminary data.</text>
</comment>
<dbReference type="EMBL" id="LKAM01000009">
    <property type="protein sequence ID" value="KUM46809.1"/>
    <property type="molecule type" value="Genomic_DNA"/>
</dbReference>
<dbReference type="AlphaFoldDB" id="A0A101LWU7"/>
<geneLocation type="mitochondrion" evidence="1"/>
<protein>
    <submittedName>
        <fullName evidence="1">Uncharacterized protein</fullName>
    </submittedName>
</protein>
<proteinExistence type="predicted"/>
<keyword evidence="1" id="KW-0496">Mitochondrion</keyword>
<name>A0A101LWU7_PICGL</name>